<accession>A0A2Z5U0A5</accession>
<dbReference type="EMBL" id="AP018400">
    <property type="protein sequence ID" value="BBA92951.1"/>
    <property type="molecule type" value="Genomic_DNA"/>
</dbReference>
<gene>
    <name evidence="1" type="ORF">SR187_6735</name>
</gene>
<dbReference type="KEGG" id="srq:SR187_6735"/>
<sequence length="38" mass="4218">MKQLKNSSLSGRDDTVHITTIDFIPNSRQLKELVSSGT</sequence>
<organism evidence="1 2">
    <name type="scientific">Streptococcus ruminantium</name>
    <dbReference type="NCBI Taxonomy" id="1917441"/>
    <lineage>
        <taxon>Bacteria</taxon>
        <taxon>Bacillati</taxon>
        <taxon>Bacillota</taxon>
        <taxon>Bacilli</taxon>
        <taxon>Lactobacillales</taxon>
        <taxon>Streptococcaceae</taxon>
        <taxon>Streptococcus</taxon>
    </lineage>
</organism>
<protein>
    <submittedName>
        <fullName evidence="1">Uncharacterized protein</fullName>
    </submittedName>
</protein>
<name>A0A2Z5U0A5_9STRE</name>
<evidence type="ECO:0000313" key="1">
    <source>
        <dbReference type="EMBL" id="BBA92951.1"/>
    </source>
</evidence>
<proteinExistence type="predicted"/>
<dbReference type="AlphaFoldDB" id="A0A2Z5U0A5"/>
<reference evidence="1 2" key="1">
    <citation type="journal article" date="2018" name="Genome Biol. Evol.">
        <title>Complete Genome Sequence of Streptococcus ruminantium sp. nov. GUT-187T (=DSM 104980T =JCM 31869T), the Type Strain of S. ruminantium, and Comparison with Genome Sequences of Streptococcus suis Strains.</title>
        <authorList>
            <person name="Tohya M."/>
            <person name="Sekizaki T."/>
            <person name="Miyoshi-Akiyama T."/>
        </authorList>
    </citation>
    <scope>NUCLEOTIDE SEQUENCE [LARGE SCALE GENOMIC DNA]</scope>
    <source>
        <strain evidence="1 2">GUT187T</strain>
    </source>
</reference>
<dbReference type="Proteomes" id="UP000269331">
    <property type="component" value="Chromosome"/>
</dbReference>
<evidence type="ECO:0000313" key="2">
    <source>
        <dbReference type="Proteomes" id="UP000269331"/>
    </source>
</evidence>